<accession>A0A5C1A8B8</accession>
<organism evidence="1 2">
    <name type="scientific">Limnoglobus roseus</name>
    <dbReference type="NCBI Taxonomy" id="2598579"/>
    <lineage>
        <taxon>Bacteria</taxon>
        <taxon>Pseudomonadati</taxon>
        <taxon>Planctomycetota</taxon>
        <taxon>Planctomycetia</taxon>
        <taxon>Gemmatales</taxon>
        <taxon>Gemmataceae</taxon>
        <taxon>Limnoglobus</taxon>
    </lineage>
</organism>
<dbReference type="InterPro" id="IPR045534">
    <property type="entry name" value="DUF6428"/>
</dbReference>
<dbReference type="Proteomes" id="UP000324974">
    <property type="component" value="Chromosome"/>
</dbReference>
<keyword evidence="2" id="KW-1185">Reference proteome</keyword>
<sequence length="143" mass="15038">MTVTELSEVLAAHPGVNLHFMLPDGAFVPSHFHVTEVGRVRKDFIDCGGTVRSTESCVLQLWVADDKAHRLDAAKLANIVRLAAPVLGPNDPPVEVEYDAEVITQLPVTGVEVTPAGLLFLLGGKHTACLAPDKCGVGAAGCC</sequence>
<name>A0A5C1A8B8_9BACT</name>
<dbReference type="EMBL" id="CP042425">
    <property type="protein sequence ID" value="QEL14433.1"/>
    <property type="molecule type" value="Genomic_DNA"/>
</dbReference>
<gene>
    <name evidence="1" type="ORF">PX52LOC_01321</name>
</gene>
<dbReference type="RefSeq" id="WP_149109323.1">
    <property type="nucleotide sequence ID" value="NZ_CP042425.1"/>
</dbReference>
<dbReference type="OrthoDB" id="66316at2"/>
<evidence type="ECO:0000313" key="1">
    <source>
        <dbReference type="EMBL" id="QEL14433.1"/>
    </source>
</evidence>
<dbReference type="AlphaFoldDB" id="A0A5C1A8B8"/>
<evidence type="ECO:0000313" key="2">
    <source>
        <dbReference type="Proteomes" id="UP000324974"/>
    </source>
</evidence>
<reference evidence="2" key="1">
    <citation type="submission" date="2019-08" db="EMBL/GenBank/DDBJ databases">
        <title>Limnoglobus roseus gen. nov., sp. nov., a novel freshwater planctomycete with a giant genome from the family Gemmataceae.</title>
        <authorList>
            <person name="Kulichevskaya I.S."/>
            <person name="Naumoff D.G."/>
            <person name="Miroshnikov K."/>
            <person name="Ivanova A."/>
            <person name="Philippov D.A."/>
            <person name="Hakobyan A."/>
            <person name="Rijpstra I.C."/>
            <person name="Sinninghe Damste J.S."/>
            <person name="Liesack W."/>
            <person name="Dedysh S.N."/>
        </authorList>
    </citation>
    <scope>NUCLEOTIDE SEQUENCE [LARGE SCALE GENOMIC DNA]</scope>
    <source>
        <strain evidence="2">PX52</strain>
    </source>
</reference>
<dbReference type="KEGG" id="lrs:PX52LOC_01321"/>
<proteinExistence type="predicted"/>
<dbReference type="Pfam" id="PF20001">
    <property type="entry name" value="DUF6428"/>
    <property type="match status" value="1"/>
</dbReference>
<protein>
    <submittedName>
        <fullName evidence="1">Uncharacterized protein</fullName>
    </submittedName>
</protein>